<sequence length="151" mass="16267">MKLSTMLLCCSLLPPALCRAGEPLITLAESQAEQAVLSRSILIAKGVPQPGAPTIDLVEPADPQNIATTPFPVRVHFGTEGGAALVPASLQVYYGAFGINITDRLLKRATFVQNELRIDQADVPSGKHRLLLKIQDSNNRSNEKLLTLVVK</sequence>
<reference evidence="3" key="2">
    <citation type="submission" date="2022-03" db="EMBL/GenBank/DDBJ databases">
        <title>Genome Encyclopedia of Bacteria and Archaea VI: Functional Genomics of Type Strains.</title>
        <authorList>
            <person name="Whitman W."/>
        </authorList>
    </citation>
    <scope>NUCLEOTIDE SEQUENCE</scope>
    <source>
        <strain evidence="3">HSC-15S17</strain>
    </source>
</reference>
<keyword evidence="1" id="KW-0732">Signal</keyword>
<keyword evidence="5" id="KW-1185">Reference proteome</keyword>
<dbReference type="Proteomes" id="UP001155901">
    <property type="component" value="Unassembled WGS sequence"/>
</dbReference>
<feature type="signal peptide" evidence="1">
    <location>
        <begin position="1"/>
        <end position="20"/>
    </location>
</feature>
<dbReference type="RefSeq" id="WP_217945817.1">
    <property type="nucleotide sequence ID" value="NZ_JAHTGR010000022.1"/>
</dbReference>
<evidence type="ECO:0000313" key="2">
    <source>
        <dbReference type="EMBL" id="MBV6324916.1"/>
    </source>
</evidence>
<organism evidence="2 4">
    <name type="scientific">Duganella violaceipulchra</name>
    <dbReference type="NCBI Taxonomy" id="2849652"/>
    <lineage>
        <taxon>Bacteria</taxon>
        <taxon>Pseudomonadati</taxon>
        <taxon>Pseudomonadota</taxon>
        <taxon>Betaproteobacteria</taxon>
        <taxon>Burkholderiales</taxon>
        <taxon>Oxalobacteraceae</taxon>
        <taxon>Telluria group</taxon>
        <taxon>Duganella</taxon>
    </lineage>
</organism>
<dbReference type="EMBL" id="JALJZU010000017">
    <property type="protein sequence ID" value="MCP2012336.1"/>
    <property type="molecule type" value="Genomic_DNA"/>
</dbReference>
<accession>A0AA41HE01</accession>
<feature type="chain" id="PRO_5041324331" evidence="1">
    <location>
        <begin position="21"/>
        <end position="151"/>
    </location>
</feature>
<evidence type="ECO:0000313" key="3">
    <source>
        <dbReference type="EMBL" id="MCP2012336.1"/>
    </source>
</evidence>
<evidence type="ECO:0000313" key="4">
    <source>
        <dbReference type="Proteomes" id="UP001155901"/>
    </source>
</evidence>
<dbReference type="Proteomes" id="UP001162889">
    <property type="component" value="Unassembled WGS sequence"/>
</dbReference>
<gene>
    <name evidence="2" type="ORF">KVP70_28755</name>
    <name evidence="3" type="ORF">L1274_006097</name>
</gene>
<proteinExistence type="predicted"/>
<reference evidence="2" key="1">
    <citation type="submission" date="2021-07" db="EMBL/GenBank/DDBJ databases">
        <title>Characterization of violacein-producing bacteria and related species.</title>
        <authorList>
            <person name="Wilson H.S."/>
            <person name="De Leon M.E."/>
        </authorList>
    </citation>
    <scope>NUCLEOTIDE SEQUENCE</scope>
    <source>
        <strain evidence="2">HSC-15S17</strain>
    </source>
</reference>
<protein>
    <submittedName>
        <fullName evidence="2">Uncharacterized protein</fullName>
    </submittedName>
</protein>
<name>A0AA41HE01_9BURK</name>
<evidence type="ECO:0000313" key="5">
    <source>
        <dbReference type="Proteomes" id="UP001162889"/>
    </source>
</evidence>
<dbReference type="EMBL" id="JAHTGR010000022">
    <property type="protein sequence ID" value="MBV6324916.1"/>
    <property type="molecule type" value="Genomic_DNA"/>
</dbReference>
<comment type="caution">
    <text evidence="2">The sequence shown here is derived from an EMBL/GenBank/DDBJ whole genome shotgun (WGS) entry which is preliminary data.</text>
</comment>
<evidence type="ECO:0000256" key="1">
    <source>
        <dbReference type="SAM" id="SignalP"/>
    </source>
</evidence>
<dbReference type="AlphaFoldDB" id="A0AA41HE01"/>